<dbReference type="EMBL" id="FOPJ01000003">
    <property type="protein sequence ID" value="SFG34760.1"/>
    <property type="molecule type" value="Genomic_DNA"/>
</dbReference>
<keyword evidence="2" id="KW-1185">Reference proteome</keyword>
<organism evidence="1 2">
    <name type="scientific">Corynebacterium spheniscorum</name>
    <dbReference type="NCBI Taxonomy" id="185761"/>
    <lineage>
        <taxon>Bacteria</taxon>
        <taxon>Bacillati</taxon>
        <taxon>Actinomycetota</taxon>
        <taxon>Actinomycetes</taxon>
        <taxon>Mycobacteriales</taxon>
        <taxon>Corynebacteriaceae</taxon>
        <taxon>Corynebacterium</taxon>
    </lineage>
</organism>
<name>A0A1I2R2Z8_9CORY</name>
<dbReference type="AlphaFoldDB" id="A0A1I2R2Z8"/>
<evidence type="ECO:0000313" key="2">
    <source>
        <dbReference type="Proteomes" id="UP000199065"/>
    </source>
</evidence>
<protein>
    <submittedName>
        <fullName evidence="1">Uncharacterized protein</fullName>
    </submittedName>
</protein>
<sequence length="257" mass="26638">MGFDGRLAGMTSDLQSIGLGFDRWQDAVEAAIASDNLEVTGEVRGGQLVQFTDPSGAQINILAVEPFATWAGFKGATEVFAHITMLNDVLAYCEVVDQFGGVISAVTTNLAQGPLLVEEPRQEWQQLGVSALVDSYELFADQESYSLAGNEPCGTLTSRGAEIVQAATGAEYPDAAVTFSARVLEAGYRTSALTGQRFIHAVVDGAFPFDVCLPDSEVLPINGNVIKAHALLTSTISAPLAGGGCGGCGGSCGCGGH</sequence>
<dbReference type="Proteomes" id="UP000199065">
    <property type="component" value="Unassembled WGS sequence"/>
</dbReference>
<gene>
    <name evidence="1" type="ORF">SAMN05660282_00595</name>
</gene>
<reference evidence="1 2" key="1">
    <citation type="submission" date="2016-10" db="EMBL/GenBank/DDBJ databases">
        <authorList>
            <person name="de Groot N.N."/>
        </authorList>
    </citation>
    <scope>NUCLEOTIDE SEQUENCE [LARGE SCALE GENOMIC DNA]</scope>
    <source>
        <strain>J11</strain>
        <strain evidence="2">PG 39</strain>
    </source>
</reference>
<evidence type="ECO:0000313" key="1">
    <source>
        <dbReference type="EMBL" id="SFG34760.1"/>
    </source>
</evidence>
<accession>A0A1I2R2Z8</accession>
<dbReference type="STRING" id="185761.SAMN05660282_00595"/>
<proteinExistence type="predicted"/>